<organism evidence="2 3">
    <name type="scientific">Knipowitschia caucasica</name>
    <name type="common">Caucasian dwarf goby</name>
    <name type="synonym">Pomatoschistus caucasicus</name>
    <dbReference type="NCBI Taxonomy" id="637954"/>
    <lineage>
        <taxon>Eukaryota</taxon>
        <taxon>Metazoa</taxon>
        <taxon>Chordata</taxon>
        <taxon>Craniata</taxon>
        <taxon>Vertebrata</taxon>
        <taxon>Euteleostomi</taxon>
        <taxon>Actinopterygii</taxon>
        <taxon>Neopterygii</taxon>
        <taxon>Teleostei</taxon>
        <taxon>Neoteleostei</taxon>
        <taxon>Acanthomorphata</taxon>
        <taxon>Gobiaria</taxon>
        <taxon>Gobiiformes</taxon>
        <taxon>Gobioidei</taxon>
        <taxon>Gobiidae</taxon>
        <taxon>Gobiinae</taxon>
        <taxon>Knipowitschia</taxon>
    </lineage>
</organism>
<feature type="region of interest" description="Disordered" evidence="1">
    <location>
        <begin position="66"/>
        <end position="88"/>
    </location>
</feature>
<proteinExistence type="predicted"/>
<feature type="compositionally biased region" description="Acidic residues" evidence="1">
    <location>
        <begin position="70"/>
        <end position="88"/>
    </location>
</feature>
<evidence type="ECO:0000313" key="3">
    <source>
        <dbReference type="Proteomes" id="UP001497482"/>
    </source>
</evidence>
<gene>
    <name evidence="2" type="ORF">KC01_LOCUS37015</name>
</gene>
<sequence length="168" mass="19038">MCISEGDLDIHIKEEPQMHQIDQGQNGEIQETVSPNFDSPLSRCDLKEEESSETAVIKQEPEACVKEETIDPEPDADAEPDAEPDAEDCCSSFQNVKEEACSESSDFYPSPGVRWRWMSPVSSRYSSFGVGWPRRSSCGKRRWLCRALLRLSSRPFGLRQAHMHFSHS</sequence>
<name>A0AAV2MAS7_KNICA</name>
<feature type="region of interest" description="Disordered" evidence="1">
    <location>
        <begin position="18"/>
        <end position="40"/>
    </location>
</feature>
<feature type="compositionally biased region" description="Polar residues" evidence="1">
    <location>
        <begin position="20"/>
        <end position="39"/>
    </location>
</feature>
<dbReference type="AlphaFoldDB" id="A0AAV2MAS7"/>
<protein>
    <submittedName>
        <fullName evidence="2">Uncharacterized protein</fullName>
    </submittedName>
</protein>
<dbReference type="EMBL" id="OZ035829">
    <property type="protein sequence ID" value="CAL1610390.1"/>
    <property type="molecule type" value="Genomic_DNA"/>
</dbReference>
<evidence type="ECO:0000256" key="1">
    <source>
        <dbReference type="SAM" id="MobiDB-lite"/>
    </source>
</evidence>
<dbReference type="Proteomes" id="UP001497482">
    <property type="component" value="Chromosome 7"/>
</dbReference>
<keyword evidence="3" id="KW-1185">Reference proteome</keyword>
<evidence type="ECO:0000313" key="2">
    <source>
        <dbReference type="EMBL" id="CAL1610390.1"/>
    </source>
</evidence>
<reference evidence="2 3" key="1">
    <citation type="submission" date="2024-04" db="EMBL/GenBank/DDBJ databases">
        <authorList>
            <person name="Waldvogel A.-M."/>
            <person name="Schoenle A."/>
        </authorList>
    </citation>
    <scope>NUCLEOTIDE SEQUENCE [LARGE SCALE GENOMIC DNA]</scope>
</reference>
<accession>A0AAV2MAS7</accession>